<evidence type="ECO:0000256" key="1">
    <source>
        <dbReference type="SAM" id="MobiDB-lite"/>
    </source>
</evidence>
<feature type="region of interest" description="Disordered" evidence="1">
    <location>
        <begin position="52"/>
        <end position="73"/>
    </location>
</feature>
<evidence type="ECO:0000313" key="3">
    <source>
        <dbReference type="Proteomes" id="UP001500390"/>
    </source>
</evidence>
<gene>
    <name evidence="2" type="ORF">GCM10023153_31130</name>
</gene>
<dbReference type="Proteomes" id="UP001500390">
    <property type="component" value="Unassembled WGS sequence"/>
</dbReference>
<reference evidence="3" key="1">
    <citation type="journal article" date="2019" name="Int. J. Syst. Evol. Microbiol.">
        <title>The Global Catalogue of Microorganisms (GCM) 10K type strain sequencing project: providing services to taxonomists for standard genome sequencing and annotation.</title>
        <authorList>
            <consortium name="The Broad Institute Genomics Platform"/>
            <consortium name="The Broad Institute Genome Sequencing Center for Infectious Disease"/>
            <person name="Wu L."/>
            <person name="Ma J."/>
        </authorList>
    </citation>
    <scope>NUCLEOTIDE SEQUENCE [LARGE SCALE GENOMIC DNA]</scope>
    <source>
        <strain evidence="3">JCM 17738</strain>
    </source>
</reference>
<accession>A0ABP8K8R9</accession>
<comment type="caution">
    <text evidence="2">The sequence shown here is derived from an EMBL/GenBank/DDBJ whole genome shotgun (WGS) entry which is preliminary data.</text>
</comment>
<dbReference type="EMBL" id="BAABFX010000045">
    <property type="protein sequence ID" value="GAA4402181.1"/>
    <property type="molecule type" value="Genomic_DNA"/>
</dbReference>
<protein>
    <submittedName>
        <fullName evidence="2">Uncharacterized protein</fullName>
    </submittedName>
</protein>
<evidence type="ECO:0000313" key="2">
    <source>
        <dbReference type="EMBL" id="GAA4402181.1"/>
    </source>
</evidence>
<name>A0ABP8K8R9_9MICO</name>
<proteinExistence type="predicted"/>
<organism evidence="2 3">
    <name type="scientific">Ornithinibacter aureus</name>
    <dbReference type="NCBI Taxonomy" id="622664"/>
    <lineage>
        <taxon>Bacteria</taxon>
        <taxon>Bacillati</taxon>
        <taxon>Actinomycetota</taxon>
        <taxon>Actinomycetes</taxon>
        <taxon>Micrococcales</taxon>
        <taxon>Intrasporangiaceae</taxon>
        <taxon>Ornithinibacter</taxon>
    </lineage>
</organism>
<keyword evidence="3" id="KW-1185">Reference proteome</keyword>
<sequence>MTGPSLLDAPDGPGEHFHGLRHVTFAVREDNGIPTAWPRRVTSAGGRQPLMALLPSDMTADISPNRLPSGSNR</sequence>